<dbReference type="HOGENOM" id="CLU_395585_0_0_1"/>
<name>A0A061EQ52_THECC</name>
<accession>A0A061EQ52</accession>
<keyword evidence="3" id="KW-1185">Reference proteome</keyword>
<dbReference type="Gramene" id="EOY04459">
    <property type="protein sequence ID" value="EOY04459"/>
    <property type="gene ID" value="TCM_019702"/>
</dbReference>
<dbReference type="InterPro" id="IPR053781">
    <property type="entry name" value="F-box_AtFBL13-like"/>
</dbReference>
<dbReference type="EMBL" id="CM001882">
    <property type="protein sequence ID" value="EOY04459.1"/>
    <property type="molecule type" value="Genomic_DNA"/>
</dbReference>
<dbReference type="AlphaFoldDB" id="A0A061EQ52"/>
<dbReference type="Pfam" id="PF08387">
    <property type="entry name" value="FBD"/>
    <property type="match status" value="1"/>
</dbReference>
<protein>
    <recommendedName>
        <fullName evidence="1">F-box domain-containing protein</fullName>
    </recommendedName>
</protein>
<reference evidence="2 3" key="1">
    <citation type="journal article" date="2013" name="Genome Biol.">
        <title>The genome sequence of the most widely cultivated cacao type and its use to identify candidate genes regulating pod color.</title>
        <authorList>
            <person name="Motamayor J.C."/>
            <person name="Mockaitis K."/>
            <person name="Schmutz J."/>
            <person name="Haiminen N."/>
            <person name="Iii D.L."/>
            <person name="Cornejo O."/>
            <person name="Findley S.D."/>
            <person name="Zheng P."/>
            <person name="Utro F."/>
            <person name="Royaert S."/>
            <person name="Saski C."/>
            <person name="Jenkins J."/>
            <person name="Podicheti R."/>
            <person name="Zhao M."/>
            <person name="Scheffler B.E."/>
            <person name="Stack J.C."/>
            <person name="Feltus F.A."/>
            <person name="Mustiga G.M."/>
            <person name="Amores F."/>
            <person name="Phillips W."/>
            <person name="Marelli J.P."/>
            <person name="May G.D."/>
            <person name="Shapiro H."/>
            <person name="Ma J."/>
            <person name="Bustamante C.D."/>
            <person name="Schnell R.J."/>
            <person name="Main D."/>
            <person name="Gilbert D."/>
            <person name="Parida L."/>
            <person name="Kuhn D.N."/>
        </authorList>
    </citation>
    <scope>NUCLEOTIDE SEQUENCE [LARGE SCALE GENOMIC DNA]</scope>
    <source>
        <strain evidence="3">cv. Matina 1-6</strain>
    </source>
</reference>
<dbReference type="InterPro" id="IPR055411">
    <property type="entry name" value="LRR_FXL15/At3g58940/PEG3-like"/>
</dbReference>
<dbReference type="eggNOG" id="ENOG502SVTR">
    <property type="taxonomic scope" value="Eukaryota"/>
</dbReference>
<dbReference type="SMART" id="SM00579">
    <property type="entry name" value="FBD"/>
    <property type="match status" value="1"/>
</dbReference>
<dbReference type="Proteomes" id="UP000026915">
    <property type="component" value="Chromosome 4"/>
</dbReference>
<proteinExistence type="predicted"/>
<dbReference type="InterPro" id="IPR001810">
    <property type="entry name" value="F-box_dom"/>
</dbReference>
<dbReference type="Gene3D" id="3.80.10.10">
    <property type="entry name" value="Ribonuclease Inhibitor"/>
    <property type="match status" value="1"/>
</dbReference>
<dbReference type="InterPro" id="IPR006566">
    <property type="entry name" value="FBD"/>
</dbReference>
<dbReference type="Pfam" id="PF00646">
    <property type="entry name" value="F-box"/>
    <property type="match status" value="2"/>
</dbReference>
<dbReference type="PANTHER" id="PTHR31900:SF34">
    <property type="entry name" value="EMB|CAB62440.1-RELATED"/>
    <property type="match status" value="1"/>
</dbReference>
<dbReference type="InterPro" id="IPR050232">
    <property type="entry name" value="FBL13/AtMIF1-like"/>
</dbReference>
<dbReference type="CDD" id="cd22160">
    <property type="entry name" value="F-box_AtFBL13-like"/>
    <property type="match status" value="1"/>
</dbReference>
<sequence>MDTGTLKVMRKEEEDVISKLPEKVLGHILSHLPTIEAVQTSVLATKWRYLWTHIDNLDFDADDFLGDRNFFMDFVDRVLRLRHTNDIEKFSLRFYDLKSDLRRVNDWIRYAMSCNVKEIELLLLSSDEEGIPVRLPDNFSSCDSLVALNLGNDFVFDIPPTNKCFPSLKVLHVDVTSPDDEFLNKLLCSCPVLEDFSICGDFQYGGDYDYAFKISIPTLKKLKIKLIYDDFKDELDNEFIIETPKLEYLSIQDPSIAFFVIDEIPSLIEAHVGIGHTNYVRDNLISEYRALRVMEVLKGVRNAKSLTLRENTIATLSSAFNDADDFPTFLHLMHLQLGIDYCFGWKLLPHFLKISPILKSLVLEKEYPMDEEDEIEREANFGWISPRFAPYCLSQHLKEIKMKNLWGSEDEVDVVKYLLENSKVLEKMCIKFDPGKEIVKEELDENMIIKFPRSSEKCKIEFFHHFLRSPSGKSPKEGLLLEEGSSCSHGSLCANLLSICFPLISHGFKTEENFFSFIHILPKSLMLSSVTSSKFFYLVCDEERRRRCYPTEKVLGHILSYLPTIETVQTSVLSSKWRDNLVSEYRALRVMEVLNGVRNAKSPTLWENTIATLSSVFNDADDYFPAFLHLLHLQLGIDYCFGWKLLPHFLKNSPILKSLVLEKVSCHILAKWLTWCISGINIIWFCYSSGISHGRKG</sequence>
<evidence type="ECO:0000259" key="1">
    <source>
        <dbReference type="PROSITE" id="PS50181"/>
    </source>
</evidence>
<dbReference type="PANTHER" id="PTHR31900">
    <property type="entry name" value="F-BOX/RNI SUPERFAMILY PROTEIN-RELATED"/>
    <property type="match status" value="1"/>
</dbReference>
<evidence type="ECO:0000313" key="3">
    <source>
        <dbReference type="Proteomes" id="UP000026915"/>
    </source>
</evidence>
<organism evidence="2 3">
    <name type="scientific">Theobroma cacao</name>
    <name type="common">Cacao</name>
    <name type="synonym">Cocoa</name>
    <dbReference type="NCBI Taxonomy" id="3641"/>
    <lineage>
        <taxon>Eukaryota</taxon>
        <taxon>Viridiplantae</taxon>
        <taxon>Streptophyta</taxon>
        <taxon>Embryophyta</taxon>
        <taxon>Tracheophyta</taxon>
        <taxon>Spermatophyta</taxon>
        <taxon>Magnoliopsida</taxon>
        <taxon>eudicotyledons</taxon>
        <taxon>Gunneridae</taxon>
        <taxon>Pentapetalae</taxon>
        <taxon>rosids</taxon>
        <taxon>malvids</taxon>
        <taxon>Malvales</taxon>
        <taxon>Malvaceae</taxon>
        <taxon>Byttnerioideae</taxon>
        <taxon>Theobroma</taxon>
    </lineage>
</organism>
<gene>
    <name evidence="2" type="ORF">TCM_019702</name>
</gene>
<dbReference type="SMART" id="SM00256">
    <property type="entry name" value="FBOX"/>
    <property type="match status" value="2"/>
</dbReference>
<dbReference type="Pfam" id="PF24758">
    <property type="entry name" value="LRR_At5g56370"/>
    <property type="match status" value="1"/>
</dbReference>
<dbReference type="PROSITE" id="PS50181">
    <property type="entry name" value="FBOX"/>
    <property type="match status" value="1"/>
</dbReference>
<dbReference type="InterPro" id="IPR036047">
    <property type="entry name" value="F-box-like_dom_sf"/>
</dbReference>
<dbReference type="OMA" id="WIRYANI"/>
<feature type="domain" description="F-box" evidence="1">
    <location>
        <begin position="14"/>
        <end position="50"/>
    </location>
</feature>
<dbReference type="InterPro" id="IPR032675">
    <property type="entry name" value="LRR_dom_sf"/>
</dbReference>
<evidence type="ECO:0000313" key="2">
    <source>
        <dbReference type="EMBL" id="EOY04459.1"/>
    </source>
</evidence>
<dbReference type="STRING" id="3641.A0A061EQ52"/>
<dbReference type="InParanoid" id="A0A061EQ52"/>
<dbReference type="SUPFAM" id="SSF52047">
    <property type="entry name" value="RNI-like"/>
    <property type="match status" value="1"/>
</dbReference>
<dbReference type="SUPFAM" id="SSF81383">
    <property type="entry name" value="F-box domain"/>
    <property type="match status" value="1"/>
</dbReference>